<proteinExistence type="predicted"/>
<accession>A0AAJ0LUQ5</accession>
<keyword evidence="3" id="KW-1185">Reference proteome</keyword>
<evidence type="ECO:0000256" key="1">
    <source>
        <dbReference type="SAM" id="Coils"/>
    </source>
</evidence>
<name>A0AAJ0LUQ5_9PEZI</name>
<evidence type="ECO:0000313" key="3">
    <source>
        <dbReference type="Proteomes" id="UP001271007"/>
    </source>
</evidence>
<dbReference type="EMBL" id="JAWDJX010000007">
    <property type="protein sequence ID" value="KAK3056055.1"/>
    <property type="molecule type" value="Genomic_DNA"/>
</dbReference>
<gene>
    <name evidence="2" type="ORF">LTR09_003291</name>
</gene>
<dbReference type="Proteomes" id="UP001271007">
    <property type="component" value="Unassembled WGS sequence"/>
</dbReference>
<feature type="coiled-coil region" evidence="1">
    <location>
        <begin position="124"/>
        <end position="151"/>
    </location>
</feature>
<keyword evidence="1" id="KW-0175">Coiled coil</keyword>
<dbReference type="PANTHER" id="PTHR42085:SF2">
    <property type="entry name" value="F-BOX DOMAIN-CONTAINING PROTEIN"/>
    <property type="match status" value="1"/>
</dbReference>
<dbReference type="InterPro" id="IPR038883">
    <property type="entry name" value="AN11006-like"/>
</dbReference>
<evidence type="ECO:0000313" key="2">
    <source>
        <dbReference type="EMBL" id="KAK3056055.1"/>
    </source>
</evidence>
<comment type="caution">
    <text evidence="2">The sequence shown here is derived from an EMBL/GenBank/DDBJ whole genome shotgun (WGS) entry which is preliminary data.</text>
</comment>
<dbReference type="AlphaFoldDB" id="A0AAJ0LUQ5"/>
<protein>
    <submittedName>
        <fullName evidence="2">Uncharacterized protein</fullName>
    </submittedName>
</protein>
<organism evidence="2 3">
    <name type="scientific">Extremus antarcticus</name>
    <dbReference type="NCBI Taxonomy" id="702011"/>
    <lineage>
        <taxon>Eukaryota</taxon>
        <taxon>Fungi</taxon>
        <taxon>Dikarya</taxon>
        <taxon>Ascomycota</taxon>
        <taxon>Pezizomycotina</taxon>
        <taxon>Dothideomycetes</taxon>
        <taxon>Dothideomycetidae</taxon>
        <taxon>Mycosphaerellales</taxon>
        <taxon>Extremaceae</taxon>
        <taxon>Extremus</taxon>
    </lineage>
</organism>
<dbReference type="PANTHER" id="PTHR42085">
    <property type="entry name" value="F-BOX DOMAIN-CONTAINING PROTEIN"/>
    <property type="match status" value="1"/>
</dbReference>
<sequence>MHDWLMDRPPVWHLLETLPAELRIQIYEYIFAEPSHTSLLICSDSKIEIISSAKAHAAMLKTCRLIHHEAAPILYDTVTFRVQIYPVEGYSRYGNLSGFNGSSPFLRHIRHLHVKVYVLTPGEVKAANRLTQELASALEEANADVKTLQASSNFGLSRDRSTRVGAGRGWDVDAVETVQEEPPGLLDRIIERTRMGSCEAT</sequence>
<reference evidence="2" key="1">
    <citation type="submission" date="2023-04" db="EMBL/GenBank/DDBJ databases">
        <title>Black Yeasts Isolated from many extreme environments.</title>
        <authorList>
            <person name="Coleine C."/>
            <person name="Stajich J.E."/>
            <person name="Selbmann L."/>
        </authorList>
    </citation>
    <scope>NUCLEOTIDE SEQUENCE</scope>
    <source>
        <strain evidence="2">CCFEE 5312</strain>
    </source>
</reference>